<comment type="caution">
    <text evidence="5">The sequence shown here is derived from an EMBL/GenBank/DDBJ whole genome shotgun (WGS) entry which is preliminary data.</text>
</comment>
<keyword evidence="6" id="KW-1185">Reference proteome</keyword>
<dbReference type="SUPFAM" id="SSF48439">
    <property type="entry name" value="Protein prenylyltransferase"/>
    <property type="match status" value="1"/>
</dbReference>
<evidence type="ECO:0000256" key="1">
    <source>
        <dbReference type="ARBA" id="ARBA00006734"/>
    </source>
</evidence>
<keyword evidence="3" id="KW-0808">Transferase</keyword>
<evidence type="ECO:0008006" key="7">
    <source>
        <dbReference type="Google" id="ProtNLM"/>
    </source>
</evidence>
<evidence type="ECO:0000313" key="6">
    <source>
        <dbReference type="Proteomes" id="UP000490939"/>
    </source>
</evidence>
<evidence type="ECO:0000256" key="4">
    <source>
        <dbReference type="ARBA" id="ARBA00022737"/>
    </source>
</evidence>
<dbReference type="InterPro" id="IPR002088">
    <property type="entry name" value="Prenyl_trans_a"/>
</dbReference>
<accession>A0A8H3Z7P8</accession>
<proteinExistence type="inferred from homology"/>
<evidence type="ECO:0000256" key="3">
    <source>
        <dbReference type="ARBA" id="ARBA00022679"/>
    </source>
</evidence>
<keyword evidence="4" id="KW-0677">Repeat</keyword>
<protein>
    <recommendedName>
        <fullName evidence="7">Protein prenylyltransferase</fullName>
    </recommendedName>
</protein>
<dbReference type="GO" id="GO:0005737">
    <property type="term" value="C:cytoplasm"/>
    <property type="evidence" value="ECO:0007669"/>
    <property type="project" value="TreeGrafter"/>
</dbReference>
<comment type="similarity">
    <text evidence="1">Belongs to the protein prenyltransferase subunit alpha family.</text>
</comment>
<dbReference type="Pfam" id="PF01239">
    <property type="entry name" value="PPTA"/>
    <property type="match status" value="1"/>
</dbReference>
<reference evidence="5 6" key="1">
    <citation type="submission" date="2019-07" db="EMBL/GenBank/DDBJ databases">
        <title>Venturia inaequalis Genome Resource.</title>
        <authorList>
            <person name="Lichtner F.J."/>
        </authorList>
    </citation>
    <scope>NUCLEOTIDE SEQUENCE [LARGE SCALE GENOMIC DNA]</scope>
    <source>
        <strain evidence="5 6">DMI_063113</strain>
    </source>
</reference>
<evidence type="ECO:0000256" key="2">
    <source>
        <dbReference type="ARBA" id="ARBA00022602"/>
    </source>
</evidence>
<keyword evidence="2" id="KW-0637">Prenyltransferase</keyword>
<dbReference type="GO" id="GO:0008318">
    <property type="term" value="F:protein prenyltransferase activity"/>
    <property type="evidence" value="ECO:0007669"/>
    <property type="project" value="InterPro"/>
</dbReference>
<dbReference type="Gene3D" id="1.25.40.120">
    <property type="entry name" value="Protein prenylyltransferase"/>
    <property type="match status" value="1"/>
</dbReference>
<dbReference type="PANTHER" id="PTHR11129">
    <property type="entry name" value="PROTEIN FARNESYLTRANSFERASE ALPHA SUBUNIT/RAB GERANYLGERANYL TRANSFERASE ALPHA SUBUNIT"/>
    <property type="match status" value="1"/>
</dbReference>
<name>A0A8H3Z7P8_VENIN</name>
<sequence length="354" mass="40612">MSQASNAPGDAQDATYNALERLFAANIDKVLDIEILPSLADVPDGQLFFEDELGVGIPKKVLVNAFVKAREIFAARSSNPSDQSYQDAIRATPIMLLFDPEYLTAANFRKKHLLSIPREDEFRLAVKREMIFLDSVLTSPLHRQSKSPTLWFHRYWLATTALRRLGPRDGLRLNHEMMIILRSAERHQHNYYAWQYARRLISLLEPIMDEGESVGGRTHVTLLEETYTWCVQHPSDTSGWSFLLFLMRRPSPNIEYITALVWKTAELTKSFKWNKEALWHFLRTVLLMTEIVPGDSRTQLIKSTGVKTIGQQLHGSGIDKERVEEQRTASSDLHLKLRVSKTRIPFKASSLSYK</sequence>
<organism evidence="5 6">
    <name type="scientific">Venturia inaequalis</name>
    <name type="common">Apple scab fungus</name>
    <dbReference type="NCBI Taxonomy" id="5025"/>
    <lineage>
        <taxon>Eukaryota</taxon>
        <taxon>Fungi</taxon>
        <taxon>Dikarya</taxon>
        <taxon>Ascomycota</taxon>
        <taxon>Pezizomycotina</taxon>
        <taxon>Dothideomycetes</taxon>
        <taxon>Pleosporomycetidae</taxon>
        <taxon>Venturiales</taxon>
        <taxon>Venturiaceae</taxon>
        <taxon>Venturia</taxon>
    </lineage>
</organism>
<dbReference type="Proteomes" id="UP000490939">
    <property type="component" value="Unassembled WGS sequence"/>
</dbReference>
<dbReference type="EMBL" id="WNWR01000199">
    <property type="protein sequence ID" value="KAE9989200.1"/>
    <property type="molecule type" value="Genomic_DNA"/>
</dbReference>
<evidence type="ECO:0000313" key="5">
    <source>
        <dbReference type="EMBL" id="KAE9989200.1"/>
    </source>
</evidence>
<gene>
    <name evidence="5" type="ORF">EG327_002970</name>
</gene>
<dbReference type="AlphaFoldDB" id="A0A8H3Z7P8"/>
<dbReference type="PANTHER" id="PTHR11129:SF3">
    <property type="entry name" value="PROTEIN PRENYLTRANSFERASE ALPHA SUBUNIT REPEAT-CONTAINING PROTEIN 1"/>
    <property type="match status" value="1"/>
</dbReference>